<organism evidence="6">
    <name type="scientific">Niallia circulans</name>
    <name type="common">Bacillus circulans</name>
    <dbReference type="NCBI Taxonomy" id="1397"/>
    <lineage>
        <taxon>Bacteria</taxon>
        <taxon>Bacillati</taxon>
        <taxon>Bacillota</taxon>
        <taxon>Bacilli</taxon>
        <taxon>Bacillales</taxon>
        <taxon>Bacillaceae</taxon>
        <taxon>Niallia</taxon>
    </lineage>
</organism>
<gene>
    <name evidence="6" type="ORF">KD144_22185</name>
</gene>
<proteinExistence type="inferred from homology"/>
<dbReference type="RefSeq" id="WP_212121546.1">
    <property type="nucleotide sequence ID" value="NZ_JAGTPX020000032.1"/>
</dbReference>
<protein>
    <submittedName>
        <fullName evidence="6">Flavin reductase family protein</fullName>
    </submittedName>
</protein>
<dbReference type="GO" id="GO:0010181">
    <property type="term" value="F:FMN binding"/>
    <property type="evidence" value="ECO:0007669"/>
    <property type="project" value="InterPro"/>
</dbReference>
<dbReference type="EMBL" id="JAGTPX010000035">
    <property type="protein sequence ID" value="MBR8672252.1"/>
    <property type="molecule type" value="Genomic_DNA"/>
</dbReference>
<name>A0A941JSP7_NIACI</name>
<comment type="cofactor">
    <cofactor evidence="1">
        <name>FMN</name>
        <dbReference type="ChEBI" id="CHEBI:58210"/>
    </cofactor>
</comment>
<reference evidence="6" key="1">
    <citation type="submission" date="2021-04" db="EMBL/GenBank/DDBJ databases">
        <title>Genomic analysis of electroactive and textile dye degrading Bacillus circulans strain: DC10 isolated from constructed wetland-microbial fuel cells treating textile dye wastewaters.</title>
        <authorList>
            <person name="Patel D.U."/>
            <person name="Desai C.R."/>
        </authorList>
    </citation>
    <scope>NUCLEOTIDE SEQUENCE</scope>
    <source>
        <strain evidence="6">DC10</strain>
    </source>
</reference>
<accession>A0A941JSP7</accession>
<dbReference type="PANTHER" id="PTHR33798">
    <property type="entry name" value="FLAVOPROTEIN OXYGENASE"/>
    <property type="match status" value="1"/>
</dbReference>
<keyword evidence="3" id="KW-0288">FMN</keyword>
<sequence>MQSIDPKIISERDNYKFLIGSIIPRPIAFVTSLSEEGVLNGAPFSYFNIVSSNPPLVSLSIQRSNGKQKDTARNILSKKEFVIHIVDEQNVDKINQTAANLSPSQSEIKLAGLTPIDSSEISVPGVKEAKIRMECVLEHSLELGGADALPGCDFLIGRVVLYHIDSNLYENGRIDPRGLAPVSRLAGNDYAKIGEMFTKERPQ</sequence>
<evidence type="ECO:0000259" key="5">
    <source>
        <dbReference type="SMART" id="SM00903"/>
    </source>
</evidence>
<dbReference type="SMART" id="SM00903">
    <property type="entry name" value="Flavin_Reduct"/>
    <property type="match status" value="1"/>
</dbReference>
<dbReference type="PANTHER" id="PTHR33798:SF5">
    <property type="entry name" value="FLAVIN REDUCTASE LIKE DOMAIN-CONTAINING PROTEIN"/>
    <property type="match status" value="1"/>
</dbReference>
<comment type="similarity">
    <text evidence="4">Belongs to the flavoredoxin family.</text>
</comment>
<feature type="domain" description="Flavin reductase like" evidence="5">
    <location>
        <begin position="20"/>
        <end position="176"/>
    </location>
</feature>
<comment type="caution">
    <text evidence="6">The sequence shown here is derived from an EMBL/GenBank/DDBJ whole genome shotgun (WGS) entry which is preliminary data.</text>
</comment>
<evidence type="ECO:0000256" key="3">
    <source>
        <dbReference type="ARBA" id="ARBA00022643"/>
    </source>
</evidence>
<dbReference type="InterPro" id="IPR002563">
    <property type="entry name" value="Flavin_Rdtase-like_dom"/>
</dbReference>
<dbReference type="AlphaFoldDB" id="A0A941JSP7"/>
<dbReference type="Gene3D" id="2.30.110.10">
    <property type="entry name" value="Electron Transport, Fmn-binding Protein, Chain A"/>
    <property type="match status" value="1"/>
</dbReference>
<dbReference type="InterPro" id="IPR012349">
    <property type="entry name" value="Split_barrel_FMN-bd"/>
</dbReference>
<dbReference type="SUPFAM" id="SSF50475">
    <property type="entry name" value="FMN-binding split barrel"/>
    <property type="match status" value="1"/>
</dbReference>
<evidence type="ECO:0000256" key="1">
    <source>
        <dbReference type="ARBA" id="ARBA00001917"/>
    </source>
</evidence>
<evidence type="ECO:0000256" key="2">
    <source>
        <dbReference type="ARBA" id="ARBA00022630"/>
    </source>
</evidence>
<keyword evidence="2" id="KW-0285">Flavoprotein</keyword>
<evidence type="ECO:0000313" key="6">
    <source>
        <dbReference type="EMBL" id="MBR8672252.1"/>
    </source>
</evidence>
<dbReference type="GO" id="GO:0016646">
    <property type="term" value="F:oxidoreductase activity, acting on the CH-NH group of donors, NAD or NADP as acceptor"/>
    <property type="evidence" value="ECO:0007669"/>
    <property type="project" value="UniProtKB-ARBA"/>
</dbReference>
<dbReference type="Pfam" id="PF01613">
    <property type="entry name" value="Flavin_Reduct"/>
    <property type="match status" value="1"/>
</dbReference>
<evidence type="ECO:0000256" key="4">
    <source>
        <dbReference type="ARBA" id="ARBA00038054"/>
    </source>
</evidence>